<sequence length="740" mass="83375">MAKKSEKKSISQSANKFSGAEISTFGGKTLSVYKIFVLFAFCVLVLMSPYYRGLYFDYELGAFQAAMAAIFILFAIYLYLSKEGFLVNSKLELVLLLFMVAYIIPYFFAANRRLALVEFFKYAFYFAVFYVASRISKGKAEKLTILNALFLSTVGVAFFGYQAAVKLIPETARPLGMAMNGLWVGNMINSTLQYHNTAGTVLAFGFIISLMLAIYSENKLLKSFYFAFSSFIFTAFFFTYSRGSYITLLLALLVFFLLLPREKRISLIFNIAIVGAFVIAFLNKVGANLNEHGKIKLWLVLLFQMLLVFALTYAFGFVERKLYGLSNNFYIAAAGAAIILAIIGFAIALKTHLIPSDMVAKIKSIAMFWKERNFVERMVFYKDGLKIFLRSPVFGYGGGAWVSLYFMYQSYLYFTTQSHNYFLQVLLDTGIVGFCILLIFLWFLFSTSLKAWAKKEQKENIIIAGLVAAAVQLYSHSALDFDFSLASVQVLLFAALGVLVSTSSQILQKHKQEKVIYTGKKTNFVPALLAIFYLFVIVISLNFRLGNYYANIGQQALQMGNLSAAYSFLSKAVTYDPLSSNALSDYAVVLYRIGDQNKDANLIAKADGYFKQAIVNDRFNAKIRFKYAIYLLAHGAIDSGLSQIEQGIKLQPLQPANYELKADAYAKVGDYYLGKGDKEKAKKYFEVVLKIPEEMEKVKAEREKMPKVVQQDSNSHKFGVTDKVKQIVAVVQKKLEELKK</sequence>
<feature type="transmembrane region" description="Helical" evidence="6">
    <location>
        <begin position="194"/>
        <end position="214"/>
    </location>
</feature>
<dbReference type="Pfam" id="PF13181">
    <property type="entry name" value="TPR_8"/>
    <property type="match status" value="1"/>
</dbReference>
<dbReference type="SUPFAM" id="SSF48452">
    <property type="entry name" value="TPR-like"/>
    <property type="match status" value="1"/>
</dbReference>
<feature type="repeat" description="TPR" evidence="5">
    <location>
        <begin position="662"/>
        <end position="695"/>
    </location>
</feature>
<evidence type="ECO:0000256" key="5">
    <source>
        <dbReference type="PROSITE-ProRule" id="PRU00339"/>
    </source>
</evidence>
<feature type="transmembrane region" description="Helical" evidence="6">
    <location>
        <begin position="265"/>
        <end position="285"/>
    </location>
</feature>
<feature type="transmembrane region" description="Helical" evidence="6">
    <location>
        <begin position="329"/>
        <end position="349"/>
    </location>
</feature>
<dbReference type="SMART" id="SM00028">
    <property type="entry name" value="TPR"/>
    <property type="match status" value="3"/>
</dbReference>
<feature type="transmembrane region" description="Helical" evidence="6">
    <location>
        <begin position="144"/>
        <end position="164"/>
    </location>
</feature>
<evidence type="ECO:0000256" key="1">
    <source>
        <dbReference type="ARBA" id="ARBA00004141"/>
    </source>
</evidence>
<feature type="transmembrane region" description="Helical" evidence="6">
    <location>
        <begin position="297"/>
        <end position="317"/>
    </location>
</feature>
<feature type="transmembrane region" description="Helical" evidence="6">
    <location>
        <begin position="524"/>
        <end position="543"/>
    </location>
</feature>
<feature type="transmembrane region" description="Helical" evidence="6">
    <location>
        <begin position="32"/>
        <end position="51"/>
    </location>
</feature>
<feature type="domain" description="O-antigen ligase-related" evidence="7">
    <location>
        <begin position="307"/>
        <end position="437"/>
    </location>
</feature>
<dbReference type="HOGENOM" id="CLU_011929_0_0_9"/>
<feature type="transmembrane region" description="Helical" evidence="6">
    <location>
        <begin position="114"/>
        <end position="132"/>
    </location>
</feature>
<protein>
    <submittedName>
        <fullName evidence="8">O-antigen polymerase</fullName>
    </submittedName>
</protein>
<evidence type="ECO:0000313" key="9">
    <source>
        <dbReference type="Proteomes" id="UP000009256"/>
    </source>
</evidence>
<proteinExistence type="predicted"/>
<name>E4S809_CALA7</name>
<feature type="transmembrane region" description="Helical" evidence="6">
    <location>
        <begin position="485"/>
        <end position="503"/>
    </location>
</feature>
<dbReference type="eggNOG" id="COG3307">
    <property type="taxonomic scope" value="Bacteria"/>
</dbReference>
<keyword evidence="2 6" id="KW-0812">Transmembrane</keyword>
<dbReference type="PANTHER" id="PTHR37422:SF13">
    <property type="entry name" value="LIPOPOLYSACCHARIDE BIOSYNTHESIS PROTEIN PA4999-RELATED"/>
    <property type="match status" value="1"/>
</dbReference>
<keyword evidence="5" id="KW-0802">TPR repeat</keyword>
<dbReference type="InterPro" id="IPR007016">
    <property type="entry name" value="O-antigen_ligase-rel_domated"/>
</dbReference>
<feature type="transmembrane region" description="Helical" evidence="6">
    <location>
        <begin position="387"/>
        <end position="409"/>
    </location>
</feature>
<dbReference type="RefSeq" id="WP_013433622.1">
    <property type="nucleotide sequence ID" value="NC_014721.1"/>
</dbReference>
<feature type="transmembrane region" description="Helical" evidence="6">
    <location>
        <begin position="226"/>
        <end position="259"/>
    </location>
</feature>
<evidence type="ECO:0000259" key="7">
    <source>
        <dbReference type="Pfam" id="PF04932"/>
    </source>
</evidence>
<comment type="subcellular location">
    <subcellularLocation>
        <location evidence="1">Membrane</location>
        <topology evidence="1">Multi-pass membrane protein</topology>
    </subcellularLocation>
</comment>
<dbReference type="Proteomes" id="UP000009256">
    <property type="component" value="Chromosome"/>
</dbReference>
<evidence type="ECO:0000313" key="8">
    <source>
        <dbReference type="EMBL" id="ADQ41909.1"/>
    </source>
</evidence>
<dbReference type="OrthoDB" id="1808577at2"/>
<keyword evidence="3 6" id="KW-1133">Transmembrane helix</keyword>
<evidence type="ECO:0000256" key="4">
    <source>
        <dbReference type="ARBA" id="ARBA00023136"/>
    </source>
</evidence>
<dbReference type="AlphaFoldDB" id="E4S809"/>
<dbReference type="InterPro" id="IPR019734">
    <property type="entry name" value="TPR_rpt"/>
</dbReference>
<dbReference type="KEGG" id="cki:Calkr_2475"/>
<evidence type="ECO:0000256" key="3">
    <source>
        <dbReference type="ARBA" id="ARBA00022989"/>
    </source>
</evidence>
<dbReference type="InterPro" id="IPR051533">
    <property type="entry name" value="WaaL-like"/>
</dbReference>
<organism evidence="8 9">
    <name type="scientific">Caldicellulosiruptor acetigenus (strain ATCC 700853 / DSM 12137 / I77R1B)</name>
    <name type="common">Caldicellulosiruptor kristjanssonii</name>
    <dbReference type="NCBI Taxonomy" id="632335"/>
    <lineage>
        <taxon>Bacteria</taxon>
        <taxon>Bacillati</taxon>
        <taxon>Bacillota</taxon>
        <taxon>Bacillota incertae sedis</taxon>
        <taxon>Caldicellulosiruptorales</taxon>
        <taxon>Caldicellulosiruptoraceae</taxon>
        <taxon>Caldicellulosiruptor</taxon>
    </lineage>
</organism>
<feature type="repeat" description="TPR" evidence="5">
    <location>
        <begin position="546"/>
        <end position="579"/>
    </location>
</feature>
<feature type="transmembrane region" description="Helical" evidence="6">
    <location>
        <begin position="92"/>
        <end position="108"/>
    </location>
</feature>
<accession>E4S809</accession>
<gene>
    <name evidence="8" type="ordered locus">Calkr_2475</name>
</gene>
<evidence type="ECO:0000256" key="6">
    <source>
        <dbReference type="SAM" id="Phobius"/>
    </source>
</evidence>
<evidence type="ECO:0000256" key="2">
    <source>
        <dbReference type="ARBA" id="ARBA00022692"/>
    </source>
</evidence>
<reference key="1">
    <citation type="submission" date="2010-11" db="EMBL/GenBank/DDBJ databases">
        <title>Complete sequence of chromosome of Caldicellulosiruptor kristjanssonii 177R1B.</title>
        <authorList>
            <consortium name="US DOE Joint Genome Institute"/>
            <person name="Lucas S."/>
            <person name="Copeland A."/>
            <person name="Lapidus A."/>
            <person name="Cheng J.-F."/>
            <person name="Bruce D."/>
            <person name="Goodwin L."/>
            <person name="Pitluck S."/>
            <person name="Davenport K."/>
            <person name="Detter J.C."/>
            <person name="Han C."/>
            <person name="Tapia R."/>
            <person name="Land M."/>
            <person name="Hauser L."/>
            <person name="Jeffries C."/>
            <person name="Kyrpides N."/>
            <person name="Ivanova N."/>
            <person name="Mikhailova N."/>
            <person name="Blumer-Schuette S.E."/>
            <person name="Kelly R.M."/>
            <person name="Woyke T."/>
        </authorList>
    </citation>
    <scope>NUCLEOTIDE SEQUENCE</scope>
    <source>
        <strain>177R1B</strain>
    </source>
</reference>
<dbReference type="EMBL" id="CP002326">
    <property type="protein sequence ID" value="ADQ41909.1"/>
    <property type="molecule type" value="Genomic_DNA"/>
</dbReference>
<dbReference type="Pfam" id="PF04932">
    <property type="entry name" value="Wzy_C"/>
    <property type="match status" value="1"/>
</dbReference>
<dbReference type="PANTHER" id="PTHR37422">
    <property type="entry name" value="TEICHURONIC ACID BIOSYNTHESIS PROTEIN TUAE"/>
    <property type="match status" value="1"/>
</dbReference>
<dbReference type="InterPro" id="IPR011990">
    <property type="entry name" value="TPR-like_helical_dom_sf"/>
</dbReference>
<dbReference type="PROSITE" id="PS50005">
    <property type="entry name" value="TPR"/>
    <property type="match status" value="2"/>
</dbReference>
<feature type="transmembrane region" description="Helical" evidence="6">
    <location>
        <begin position="461"/>
        <end position="479"/>
    </location>
</feature>
<dbReference type="STRING" id="632335.Calkr_2475"/>
<dbReference type="GO" id="GO:0016020">
    <property type="term" value="C:membrane"/>
    <property type="evidence" value="ECO:0007669"/>
    <property type="project" value="UniProtKB-SubCell"/>
</dbReference>
<feature type="transmembrane region" description="Helical" evidence="6">
    <location>
        <begin position="421"/>
        <end position="449"/>
    </location>
</feature>
<feature type="transmembrane region" description="Helical" evidence="6">
    <location>
        <begin position="63"/>
        <end position="80"/>
    </location>
</feature>
<dbReference type="eggNOG" id="COG0457">
    <property type="taxonomic scope" value="Bacteria"/>
</dbReference>
<reference evidence="8 9" key="2">
    <citation type="journal article" date="2011" name="J. Bacteriol.">
        <title>Complete genome sequences for the anaerobic, extremely thermophilic plant biomass-degrading bacteria Caldicellulosiruptor hydrothermalis, Caldicellulosiruptor kristjanssonii, Caldicellulosiruptor kronotskyensis, Caldicellulosiruptor owensenis, and Caldicellulosiruptor lactoaceticus.</title>
        <authorList>
            <person name="Blumer-Schuette S.E."/>
            <person name="Ozdemir I."/>
            <person name="Mistry D."/>
            <person name="Lucas S."/>
            <person name="Lapidus A."/>
            <person name="Cheng J.F."/>
            <person name="Goodwin L.A."/>
            <person name="Pitluck S."/>
            <person name="Land M.L."/>
            <person name="Hauser L.J."/>
            <person name="Woyke T."/>
            <person name="Mikhailova N."/>
            <person name="Pati A."/>
            <person name="Kyrpides N.C."/>
            <person name="Ivanova N."/>
            <person name="Detter J.C."/>
            <person name="Walston-Davenport K."/>
            <person name="Han S."/>
            <person name="Adams M.W."/>
            <person name="Kelly R.M."/>
        </authorList>
    </citation>
    <scope>NUCLEOTIDE SEQUENCE [LARGE SCALE GENOMIC DNA]</scope>
    <source>
        <strain evidence="9">ATCC 700853 / DSM 12137 / I77R1B</strain>
    </source>
</reference>
<keyword evidence="9" id="KW-1185">Reference proteome</keyword>
<dbReference type="Gene3D" id="1.25.40.10">
    <property type="entry name" value="Tetratricopeptide repeat domain"/>
    <property type="match status" value="1"/>
</dbReference>
<keyword evidence="4 6" id="KW-0472">Membrane</keyword>